<protein>
    <submittedName>
        <fullName evidence="2">Uncharacterized protein</fullName>
    </submittedName>
</protein>
<dbReference type="AlphaFoldDB" id="A0A4Z2EBN7"/>
<gene>
    <name evidence="2" type="ORF">EYF80_063883</name>
</gene>
<feature type="compositionally biased region" description="Low complexity" evidence="1">
    <location>
        <begin position="95"/>
        <end position="105"/>
    </location>
</feature>
<dbReference type="Proteomes" id="UP000314294">
    <property type="component" value="Unassembled WGS sequence"/>
</dbReference>
<organism evidence="2 3">
    <name type="scientific">Liparis tanakae</name>
    <name type="common">Tanaka's snailfish</name>
    <dbReference type="NCBI Taxonomy" id="230148"/>
    <lineage>
        <taxon>Eukaryota</taxon>
        <taxon>Metazoa</taxon>
        <taxon>Chordata</taxon>
        <taxon>Craniata</taxon>
        <taxon>Vertebrata</taxon>
        <taxon>Euteleostomi</taxon>
        <taxon>Actinopterygii</taxon>
        <taxon>Neopterygii</taxon>
        <taxon>Teleostei</taxon>
        <taxon>Neoteleostei</taxon>
        <taxon>Acanthomorphata</taxon>
        <taxon>Eupercaria</taxon>
        <taxon>Perciformes</taxon>
        <taxon>Cottioidei</taxon>
        <taxon>Cottales</taxon>
        <taxon>Liparidae</taxon>
        <taxon>Liparis</taxon>
    </lineage>
</organism>
<reference evidence="2 3" key="1">
    <citation type="submission" date="2019-03" db="EMBL/GenBank/DDBJ databases">
        <title>First draft genome of Liparis tanakae, snailfish: a comprehensive survey of snailfish specific genes.</title>
        <authorList>
            <person name="Kim W."/>
            <person name="Song I."/>
            <person name="Jeong J.-H."/>
            <person name="Kim D."/>
            <person name="Kim S."/>
            <person name="Ryu S."/>
            <person name="Song J.Y."/>
            <person name="Lee S.K."/>
        </authorList>
    </citation>
    <scope>NUCLEOTIDE SEQUENCE [LARGE SCALE GENOMIC DNA]</scope>
    <source>
        <tissue evidence="2">Muscle</tissue>
    </source>
</reference>
<evidence type="ECO:0000313" key="3">
    <source>
        <dbReference type="Proteomes" id="UP000314294"/>
    </source>
</evidence>
<feature type="compositionally biased region" description="Polar residues" evidence="1">
    <location>
        <begin position="1"/>
        <end position="10"/>
    </location>
</feature>
<evidence type="ECO:0000256" key="1">
    <source>
        <dbReference type="SAM" id="MobiDB-lite"/>
    </source>
</evidence>
<comment type="caution">
    <text evidence="2">The sequence shown here is derived from an EMBL/GenBank/DDBJ whole genome shotgun (WGS) entry which is preliminary data.</text>
</comment>
<evidence type="ECO:0000313" key="2">
    <source>
        <dbReference type="EMBL" id="TNN25980.1"/>
    </source>
</evidence>
<feature type="region of interest" description="Disordered" evidence="1">
    <location>
        <begin position="77"/>
        <end position="135"/>
    </location>
</feature>
<accession>A0A4Z2EBN7</accession>
<proteinExistence type="predicted"/>
<keyword evidence="3" id="KW-1185">Reference proteome</keyword>
<sequence length="135" mass="14933">MQLHPPSSTRPAPPTQLHPPSSTQPAPPSQPASGLLLLKRGGLSLTSLSLTVTVVVPDRPPRWPPMSRACSTTRYWSRVSRSMSGSAVLRTPGEQQQQQQQQQQQTSCIHSYSSRRQRDSELRREGSEGLRGLRV</sequence>
<name>A0A4Z2EBN7_9TELE</name>
<feature type="region of interest" description="Disordered" evidence="1">
    <location>
        <begin position="1"/>
        <end position="35"/>
    </location>
</feature>
<feature type="compositionally biased region" description="Basic and acidic residues" evidence="1">
    <location>
        <begin position="116"/>
        <end position="128"/>
    </location>
</feature>
<dbReference type="EMBL" id="SRLO01011222">
    <property type="protein sequence ID" value="TNN25980.1"/>
    <property type="molecule type" value="Genomic_DNA"/>
</dbReference>